<comment type="cofactor">
    <cofactor evidence="6">
        <name>Ca(2+)</name>
        <dbReference type="ChEBI" id="CHEBI:29108"/>
    </cofactor>
    <text evidence="6">Binds 1 Ca(2+) ion per dimer.</text>
</comment>
<keyword evidence="6" id="KW-0479">Metal-binding</keyword>
<keyword evidence="2" id="KW-0732">Signal</keyword>
<dbReference type="GO" id="GO:0016811">
    <property type="term" value="F:hydrolase activity, acting on carbon-nitrogen (but not peptide) bonds, in linear amides"/>
    <property type="evidence" value="ECO:0007669"/>
    <property type="project" value="InterPro"/>
</dbReference>
<keyword evidence="3" id="KW-0378">Hydrolase</keyword>
<dbReference type="EMBL" id="JAABOO010000002">
    <property type="protein sequence ID" value="NER13391.1"/>
    <property type="molecule type" value="Genomic_DNA"/>
</dbReference>
<evidence type="ECO:0000256" key="1">
    <source>
        <dbReference type="ARBA" id="ARBA00006586"/>
    </source>
</evidence>
<dbReference type="GO" id="GO:0046872">
    <property type="term" value="F:metal ion binding"/>
    <property type="evidence" value="ECO:0007669"/>
    <property type="project" value="UniProtKB-KW"/>
</dbReference>
<dbReference type="InterPro" id="IPR014395">
    <property type="entry name" value="Pen/GL7ACA/AHL_acylase"/>
</dbReference>
<dbReference type="InterPro" id="IPR029055">
    <property type="entry name" value="Ntn_hydrolases_N"/>
</dbReference>
<feature type="binding site" evidence="6">
    <location>
        <position position="274"/>
    </location>
    <ligand>
        <name>Ca(2+)</name>
        <dbReference type="ChEBI" id="CHEBI:29108"/>
    </ligand>
</feature>
<evidence type="ECO:0000256" key="2">
    <source>
        <dbReference type="ARBA" id="ARBA00022729"/>
    </source>
</evidence>
<dbReference type="CDD" id="cd01936">
    <property type="entry name" value="Ntn_CA"/>
    <property type="match status" value="1"/>
</dbReference>
<keyword evidence="4" id="KW-0865">Zymogen</keyword>
<dbReference type="SUPFAM" id="SSF56235">
    <property type="entry name" value="N-terminal nucleophile aminohydrolases (Ntn hydrolases)"/>
    <property type="match status" value="1"/>
</dbReference>
<dbReference type="GO" id="GO:0017000">
    <property type="term" value="P:antibiotic biosynthetic process"/>
    <property type="evidence" value="ECO:0007669"/>
    <property type="project" value="InterPro"/>
</dbReference>
<dbReference type="Gene3D" id="2.30.120.10">
    <property type="match status" value="1"/>
</dbReference>
<feature type="binding site" evidence="6">
    <location>
        <position position="271"/>
    </location>
    <ligand>
        <name>Ca(2+)</name>
        <dbReference type="ChEBI" id="CHEBI:29108"/>
    </ligand>
</feature>
<accession>A0A6P0UJ40</accession>
<dbReference type="PANTHER" id="PTHR34218">
    <property type="entry name" value="PEPTIDASE S45 PENICILLIN AMIDASE"/>
    <property type="match status" value="1"/>
</dbReference>
<dbReference type="Gene3D" id="1.10.1400.10">
    <property type="match status" value="1"/>
</dbReference>
<dbReference type="Pfam" id="PF01804">
    <property type="entry name" value="Penicil_amidase"/>
    <property type="match status" value="1"/>
</dbReference>
<reference evidence="7 8" key="1">
    <citation type="submission" date="2020-01" db="EMBL/GenBank/DDBJ databases">
        <title>Leptobacterium flavescens.</title>
        <authorList>
            <person name="Wang G."/>
        </authorList>
    </citation>
    <scope>NUCLEOTIDE SEQUENCE [LARGE SCALE GENOMIC DNA]</scope>
    <source>
        <strain evidence="7 8">KCTC 22160</strain>
    </source>
</reference>
<organism evidence="7 8">
    <name type="scientific">Leptobacterium flavescens</name>
    <dbReference type="NCBI Taxonomy" id="472055"/>
    <lineage>
        <taxon>Bacteria</taxon>
        <taxon>Pseudomonadati</taxon>
        <taxon>Bacteroidota</taxon>
        <taxon>Flavobacteriia</taxon>
        <taxon>Flavobacteriales</taxon>
        <taxon>Flavobacteriaceae</taxon>
        <taxon>Leptobacterium</taxon>
    </lineage>
</organism>
<comment type="similarity">
    <text evidence="1">Belongs to the peptidase S45 family.</text>
</comment>
<evidence type="ECO:0000313" key="7">
    <source>
        <dbReference type="EMBL" id="NER13391.1"/>
    </source>
</evidence>
<sequence>MKRIFFLLFIAFVACKNQDTNTELARWESRAENTTIIRDDFGVPHIYGKTDADAVFGLLYAQCEDDFKRVERNYVWAIGRLAEVEGEDAIYSDLRARLFMTKEEAIANYEKAPDWLKELCVAFADGVNYYLYTHPEVKPSLLTRFEPWMPMYFSEGSIGGDIERVSTRRIKAFYENEEALKLTAYEDGLTHPDPFEEPKGSNGFAISGDLTESGNAMLLINPHTSFFFRGEVHVVSEEGLNAYGAVTWGQFFVYQGFNEKTGWMHTSTYTDVIDEFKETIVEEGDQLKYKYGEELRDVEVSEVTLKYKDGDGMSEKTFPMYRTHHGPVTHMIDDQWVSTALMWQPVQALEQSYTRTKLNGHKEFREMMNIRTNSSNNTVYADAGGNIAYYHGNFIPKRNVAYDYTKPVDGSNPDTDWNGLHTVEESIVVVNPPNGWIQNCNSTPFTSAAENSPKKEDYPRYMSIDRENFRGVHAIKLLSERKGYTLDKLIETAYDPYLPAFEKLIPGLVEAYDKSPAKDPAMKDAIEVLRNWDMKTGVASVGMSLAHFYAMSYLREGERPEGLTDMQRINYFGTSSPADERLRMFAKALDKIETDFGSWNTPWGEINRYQRLSGDIDLQFDDDKPSIPVGLTTGRWGALAAYGMRSRQQTKKIYGTRGNSFVAVVEFGDKVKAKSMLAGGQSGDINSPHFNDQAQRYADIEFKDVAFYKEDVEKRAEETYHPGQRK</sequence>
<dbReference type="AlphaFoldDB" id="A0A6P0UJ40"/>
<evidence type="ECO:0000256" key="4">
    <source>
        <dbReference type="ARBA" id="ARBA00023145"/>
    </source>
</evidence>
<protein>
    <submittedName>
        <fullName evidence="7">Acylase</fullName>
    </submittedName>
</protein>
<dbReference type="Proteomes" id="UP000468581">
    <property type="component" value="Unassembled WGS sequence"/>
</dbReference>
<name>A0A6P0UJ40_9FLAO</name>
<proteinExistence type="inferred from homology"/>
<dbReference type="Gene3D" id="1.10.439.10">
    <property type="entry name" value="Penicillin Amidohydrolase, domain 1"/>
    <property type="match status" value="1"/>
</dbReference>
<dbReference type="InterPro" id="IPR002692">
    <property type="entry name" value="S45"/>
</dbReference>
<dbReference type="InterPro" id="IPR023343">
    <property type="entry name" value="Penicillin_amidase_dom1"/>
</dbReference>
<dbReference type="InterPro" id="IPR043147">
    <property type="entry name" value="Penicillin_amidase_A-knob"/>
</dbReference>
<keyword evidence="8" id="KW-1185">Reference proteome</keyword>
<evidence type="ECO:0000256" key="3">
    <source>
        <dbReference type="ARBA" id="ARBA00022801"/>
    </source>
</evidence>
<dbReference type="RefSeq" id="WP_163606432.1">
    <property type="nucleotide sequence ID" value="NZ_JAABOO010000002.1"/>
</dbReference>
<gene>
    <name evidence="7" type="ORF">GWK08_08080</name>
</gene>
<evidence type="ECO:0000256" key="5">
    <source>
        <dbReference type="PIRSR" id="PIRSR001227-1"/>
    </source>
</evidence>
<dbReference type="InterPro" id="IPR043146">
    <property type="entry name" value="Penicillin_amidase_N_B-knob"/>
</dbReference>
<dbReference type="PROSITE" id="PS51257">
    <property type="entry name" value="PROKAR_LIPOPROTEIN"/>
    <property type="match status" value="1"/>
</dbReference>
<evidence type="ECO:0000313" key="8">
    <source>
        <dbReference type="Proteomes" id="UP000468581"/>
    </source>
</evidence>
<dbReference type="Gene3D" id="3.60.20.10">
    <property type="entry name" value="Glutamine Phosphoribosylpyrophosphate, subunit 1, domain 1"/>
    <property type="match status" value="1"/>
</dbReference>
<keyword evidence="6" id="KW-0106">Calcium</keyword>
<comment type="caution">
    <text evidence="7">The sequence shown here is derived from an EMBL/GenBank/DDBJ whole genome shotgun (WGS) entry which is preliminary data.</text>
</comment>
<dbReference type="PIRSF" id="PIRSF001227">
    <property type="entry name" value="Pen_acylase"/>
    <property type="match status" value="1"/>
</dbReference>
<evidence type="ECO:0000256" key="6">
    <source>
        <dbReference type="PIRSR" id="PIRSR001227-2"/>
    </source>
</evidence>
<feature type="active site" description="Nucleophile" evidence="5">
    <location>
        <position position="201"/>
    </location>
</feature>
<dbReference type="PANTHER" id="PTHR34218:SF3">
    <property type="entry name" value="ACYL-HOMOSERINE LACTONE ACYLASE PVDQ"/>
    <property type="match status" value="1"/>
</dbReference>